<dbReference type="Gene3D" id="1.10.10.10">
    <property type="entry name" value="Winged helix-like DNA-binding domain superfamily/Winged helix DNA-binding domain"/>
    <property type="match status" value="1"/>
</dbReference>
<dbReference type="RefSeq" id="WP_041048818.1">
    <property type="nucleotide sequence ID" value="NZ_JXAK01000030.1"/>
</dbReference>
<organism evidence="3 4">
    <name type="scientific">Gordoniibacillus kamchatkensis</name>
    <dbReference type="NCBI Taxonomy" id="1590651"/>
    <lineage>
        <taxon>Bacteria</taxon>
        <taxon>Bacillati</taxon>
        <taxon>Bacillota</taxon>
        <taxon>Bacilli</taxon>
        <taxon>Bacillales</taxon>
        <taxon>Paenibacillaceae</taxon>
        <taxon>Gordoniibacillus</taxon>
    </lineage>
</organism>
<evidence type="ECO:0000313" key="4">
    <source>
        <dbReference type="Proteomes" id="UP000031967"/>
    </source>
</evidence>
<evidence type="ECO:0000313" key="3">
    <source>
        <dbReference type="EMBL" id="KIL39854.1"/>
    </source>
</evidence>
<dbReference type="InterPro" id="IPR011991">
    <property type="entry name" value="ArsR-like_HTH"/>
</dbReference>
<proteinExistence type="predicted"/>
<reference evidence="3 4" key="1">
    <citation type="submission" date="2014-12" db="EMBL/GenBank/DDBJ databases">
        <title>Draft genome sequence of Paenibacillus kamchatkensis strain B-2647.</title>
        <authorList>
            <person name="Karlyshev A.V."/>
            <person name="Kudryashova E.B."/>
        </authorList>
    </citation>
    <scope>NUCLEOTIDE SEQUENCE [LARGE SCALE GENOMIC DNA]</scope>
    <source>
        <strain evidence="3 4">VKM B-2647</strain>
    </source>
</reference>
<dbReference type="InterPro" id="IPR001845">
    <property type="entry name" value="HTH_ArsR_DNA-bd_dom"/>
</dbReference>
<protein>
    <recommendedName>
        <fullName evidence="2">HTH arsR-type domain-containing protein</fullName>
    </recommendedName>
</protein>
<dbReference type="CDD" id="cd00090">
    <property type="entry name" value="HTH_ARSR"/>
    <property type="match status" value="1"/>
</dbReference>
<dbReference type="PROSITE" id="PS50987">
    <property type="entry name" value="HTH_ARSR_2"/>
    <property type="match status" value="1"/>
</dbReference>
<evidence type="ECO:0000259" key="2">
    <source>
        <dbReference type="PROSITE" id="PS50987"/>
    </source>
</evidence>
<dbReference type="Proteomes" id="UP000031967">
    <property type="component" value="Unassembled WGS sequence"/>
</dbReference>
<dbReference type="SMART" id="SM00418">
    <property type="entry name" value="HTH_ARSR"/>
    <property type="match status" value="1"/>
</dbReference>
<gene>
    <name evidence="3" type="ORF">SD70_17485</name>
</gene>
<keyword evidence="1" id="KW-0238">DNA-binding</keyword>
<dbReference type="Pfam" id="PF01022">
    <property type="entry name" value="HTH_5"/>
    <property type="match status" value="1"/>
</dbReference>
<keyword evidence="4" id="KW-1185">Reference proteome</keyword>
<dbReference type="InterPro" id="IPR036388">
    <property type="entry name" value="WH-like_DNA-bd_sf"/>
</dbReference>
<dbReference type="EMBL" id="JXAK01000030">
    <property type="protein sequence ID" value="KIL39854.1"/>
    <property type="molecule type" value="Genomic_DNA"/>
</dbReference>
<accession>A0ABR5AFN2</accession>
<evidence type="ECO:0000256" key="1">
    <source>
        <dbReference type="ARBA" id="ARBA00023125"/>
    </source>
</evidence>
<comment type="caution">
    <text evidence="3">The sequence shown here is derived from an EMBL/GenBank/DDBJ whole genome shotgun (WGS) entry which is preliminary data.</text>
</comment>
<dbReference type="InterPro" id="IPR036390">
    <property type="entry name" value="WH_DNA-bd_sf"/>
</dbReference>
<name>A0ABR5AFN2_9BACL</name>
<feature type="domain" description="HTH arsR-type" evidence="2">
    <location>
        <begin position="210"/>
        <end position="303"/>
    </location>
</feature>
<sequence>MQLQFTYKDTHEFVTSFLTYVCKSVLRRSDRDKKWEAAIGKKLPEPVQAALAQDEKAGKFSKMGFIHLLAEACPFAEAGQFVSWLREQSAGDIYEHLSPYMKQFPEELGSLRDKIASYLEAWYEAYFAHIDREPLNLLQQEAADRMRQLKRMADADAFVEEVTNGLVFQEQERLQKLVLTPQYHAAPLNWIFTFDHVTLCHYAFDTSKYDEEEPSRLLKEAAKGLSDVNRLKMLRFLRGGPQSYIDVVKHMGLAKSTVYEHMLILRSAGLIRSYVVGDSAVAYGLRREGISKLQQELDSWLRI</sequence>
<dbReference type="SUPFAM" id="SSF46785">
    <property type="entry name" value="Winged helix' DNA-binding domain"/>
    <property type="match status" value="1"/>
</dbReference>